<reference evidence="8" key="1">
    <citation type="submission" date="2023-10" db="EMBL/GenBank/DDBJ databases">
        <title>Chromosome-level genome of the transformable northern wattle, Acacia crassicarpa.</title>
        <authorList>
            <person name="Massaro I."/>
            <person name="Sinha N.R."/>
            <person name="Poethig S."/>
            <person name="Leichty A.R."/>
        </authorList>
    </citation>
    <scope>NUCLEOTIDE SEQUENCE</scope>
    <source>
        <strain evidence="8">Acra3RX</strain>
        <tissue evidence="8">Leaf</tissue>
    </source>
</reference>
<dbReference type="SUPFAM" id="SSF103473">
    <property type="entry name" value="MFS general substrate transporter"/>
    <property type="match status" value="1"/>
</dbReference>
<evidence type="ECO:0000256" key="6">
    <source>
        <dbReference type="SAM" id="MobiDB-lite"/>
    </source>
</evidence>
<dbReference type="Gene3D" id="1.20.1250.20">
    <property type="entry name" value="MFS general substrate transporter like domains"/>
    <property type="match status" value="1"/>
</dbReference>
<dbReference type="PROSITE" id="PS01022">
    <property type="entry name" value="PTR2_1"/>
    <property type="match status" value="1"/>
</dbReference>
<protein>
    <submittedName>
        <fullName evidence="8">Uncharacterized protein</fullName>
    </submittedName>
</protein>
<accession>A0AAE1JF40</accession>
<feature type="transmembrane region" description="Helical" evidence="7">
    <location>
        <begin position="194"/>
        <end position="213"/>
    </location>
</feature>
<feature type="transmembrane region" description="Helical" evidence="7">
    <location>
        <begin position="497"/>
        <end position="520"/>
    </location>
</feature>
<keyword evidence="9" id="KW-1185">Reference proteome</keyword>
<evidence type="ECO:0000256" key="2">
    <source>
        <dbReference type="ARBA" id="ARBA00005982"/>
    </source>
</evidence>
<evidence type="ECO:0000256" key="7">
    <source>
        <dbReference type="SAM" id="Phobius"/>
    </source>
</evidence>
<evidence type="ECO:0000256" key="1">
    <source>
        <dbReference type="ARBA" id="ARBA00004141"/>
    </source>
</evidence>
<keyword evidence="3 7" id="KW-0812">Transmembrane</keyword>
<dbReference type="Proteomes" id="UP001293593">
    <property type="component" value="Unassembled WGS sequence"/>
</dbReference>
<dbReference type="GO" id="GO:0022857">
    <property type="term" value="F:transmembrane transporter activity"/>
    <property type="evidence" value="ECO:0007669"/>
    <property type="project" value="InterPro"/>
</dbReference>
<keyword evidence="5 7" id="KW-0472">Membrane</keyword>
<name>A0AAE1JF40_9FABA</name>
<feature type="compositionally biased region" description="Basic and acidic residues" evidence="6">
    <location>
        <begin position="587"/>
        <end position="598"/>
    </location>
</feature>
<keyword evidence="4 7" id="KW-1133">Transmembrane helix</keyword>
<dbReference type="InterPro" id="IPR000109">
    <property type="entry name" value="POT_fam"/>
</dbReference>
<dbReference type="GO" id="GO:0006857">
    <property type="term" value="P:oligopeptide transport"/>
    <property type="evidence" value="ECO:0007669"/>
    <property type="project" value="InterPro"/>
</dbReference>
<dbReference type="Pfam" id="PF00854">
    <property type="entry name" value="PTR2"/>
    <property type="match status" value="1"/>
</dbReference>
<evidence type="ECO:0000256" key="3">
    <source>
        <dbReference type="ARBA" id="ARBA00022692"/>
    </source>
</evidence>
<feature type="transmembrane region" description="Helical" evidence="7">
    <location>
        <begin position="101"/>
        <end position="121"/>
    </location>
</feature>
<dbReference type="InterPro" id="IPR018456">
    <property type="entry name" value="PTR2_symporter_CS"/>
</dbReference>
<evidence type="ECO:0000313" key="9">
    <source>
        <dbReference type="Proteomes" id="UP001293593"/>
    </source>
</evidence>
<feature type="transmembrane region" description="Helical" evidence="7">
    <location>
        <begin position="373"/>
        <end position="394"/>
    </location>
</feature>
<dbReference type="CDD" id="cd17416">
    <property type="entry name" value="MFS_NPF1_2"/>
    <property type="match status" value="1"/>
</dbReference>
<dbReference type="AlphaFoldDB" id="A0AAE1JF40"/>
<organism evidence="8 9">
    <name type="scientific">Acacia crassicarpa</name>
    <name type="common">northern wattle</name>
    <dbReference type="NCBI Taxonomy" id="499986"/>
    <lineage>
        <taxon>Eukaryota</taxon>
        <taxon>Viridiplantae</taxon>
        <taxon>Streptophyta</taxon>
        <taxon>Embryophyta</taxon>
        <taxon>Tracheophyta</taxon>
        <taxon>Spermatophyta</taxon>
        <taxon>Magnoliopsida</taxon>
        <taxon>eudicotyledons</taxon>
        <taxon>Gunneridae</taxon>
        <taxon>Pentapetalae</taxon>
        <taxon>rosids</taxon>
        <taxon>fabids</taxon>
        <taxon>Fabales</taxon>
        <taxon>Fabaceae</taxon>
        <taxon>Caesalpinioideae</taxon>
        <taxon>mimosoid clade</taxon>
        <taxon>Acacieae</taxon>
        <taxon>Acacia</taxon>
    </lineage>
</organism>
<comment type="caution">
    <text evidence="8">The sequence shown here is derived from an EMBL/GenBank/DDBJ whole genome shotgun (WGS) entry which is preliminary data.</text>
</comment>
<evidence type="ECO:0000256" key="5">
    <source>
        <dbReference type="ARBA" id="ARBA00023136"/>
    </source>
</evidence>
<proteinExistence type="inferred from homology"/>
<feature type="transmembrane region" description="Helical" evidence="7">
    <location>
        <begin position="225"/>
        <end position="245"/>
    </location>
</feature>
<feature type="region of interest" description="Disordered" evidence="6">
    <location>
        <begin position="578"/>
        <end position="598"/>
    </location>
</feature>
<feature type="transmembrane region" description="Helical" evidence="7">
    <location>
        <begin position="457"/>
        <end position="477"/>
    </location>
</feature>
<comment type="similarity">
    <text evidence="2">Belongs to the major facilitator superfamily. Proton-dependent oligopeptide transporter (POT/PTR) (TC 2.A.17) family.</text>
</comment>
<evidence type="ECO:0000313" key="8">
    <source>
        <dbReference type="EMBL" id="KAK4269352.1"/>
    </source>
</evidence>
<dbReference type="InterPro" id="IPR036259">
    <property type="entry name" value="MFS_trans_sf"/>
</dbReference>
<feature type="transmembrane region" description="Helical" evidence="7">
    <location>
        <begin position="419"/>
        <end position="436"/>
    </location>
</feature>
<feature type="transmembrane region" description="Helical" evidence="7">
    <location>
        <begin position="76"/>
        <end position="95"/>
    </location>
</feature>
<sequence length="598" mass="65369">MEMQEIGGASSSSAEAEMVRSPLISETQRNKGGFITMPFIIANEALARVASIGISPNMTFYLMGEYRLRVATATRILLLSSAAGNFIPVVAAIIGDSYLGRFLTVGLGSLFAFLGIALLWLTAMIPQARPPPCNQAIEKCSSATGGQMVLLLSCFALTNIGNGGLGCSLPFGADQVNRKDNPNNQRVLEMFFSWYYASSAVSVLIAFTAIVYVQDHFGWKLGFGIPAALMFLSTFLFFLASPLYVKHKPTASLVTGFARVIAAWYKNRKLDLPPKGSLGRYHIKEGSDVLAPSDKLRFLNKACLIKDPEKDIAPDGSARNPWSLCTAEEVEQLKAIIKVIPLWSTGIMMSVNAQGSFPLLQAKSFNRHITSSFEIPAGSMTVIVIAFIFVWIGIYDRILLPVASKIRGKQVRISAKNRMGLGLFFFFLTMIVSAIVESKRRRTAIEEGHIDDPNAGVDMSVAWLFPALVLGAIAEAFNVIGQQEFYYSEFPGSMSSIATSLVGLGMAGGSLVTTAVFSLVDDITSRGGKESWVSDNINRGRYDKYYWLLVIIQGVNLLYYLICSWLYGPTSDQLPKENQELASITEESGRGVKDEKEN</sequence>
<comment type="subcellular location">
    <subcellularLocation>
        <location evidence="1">Membrane</location>
        <topology evidence="1">Multi-pass membrane protein</topology>
    </subcellularLocation>
</comment>
<gene>
    <name evidence="8" type="ORF">QN277_022519</name>
</gene>
<dbReference type="PANTHER" id="PTHR11654">
    <property type="entry name" value="OLIGOPEPTIDE TRANSPORTER-RELATED"/>
    <property type="match status" value="1"/>
</dbReference>
<feature type="transmembrane region" description="Helical" evidence="7">
    <location>
        <begin position="545"/>
        <end position="567"/>
    </location>
</feature>
<dbReference type="GO" id="GO:0016020">
    <property type="term" value="C:membrane"/>
    <property type="evidence" value="ECO:0007669"/>
    <property type="project" value="UniProtKB-SubCell"/>
</dbReference>
<evidence type="ECO:0000256" key="4">
    <source>
        <dbReference type="ARBA" id="ARBA00022989"/>
    </source>
</evidence>
<dbReference type="EMBL" id="JAWXYG010000006">
    <property type="protein sequence ID" value="KAK4269352.1"/>
    <property type="molecule type" value="Genomic_DNA"/>
</dbReference>